<evidence type="ECO:0000256" key="1">
    <source>
        <dbReference type="SAM" id="Phobius"/>
    </source>
</evidence>
<evidence type="ECO:0000313" key="3">
    <source>
        <dbReference type="Proteomes" id="UP000886874"/>
    </source>
</evidence>
<name>A0A9D0Z746_9FIRM</name>
<protein>
    <submittedName>
        <fullName evidence="2">Uncharacterized protein</fullName>
    </submittedName>
</protein>
<dbReference type="AlphaFoldDB" id="A0A9D0Z746"/>
<gene>
    <name evidence="2" type="ORF">IAA67_07770</name>
</gene>
<comment type="caution">
    <text evidence="2">The sequence shown here is derived from an EMBL/GenBank/DDBJ whole genome shotgun (WGS) entry which is preliminary data.</text>
</comment>
<evidence type="ECO:0000313" key="2">
    <source>
        <dbReference type="EMBL" id="HIQ70209.1"/>
    </source>
</evidence>
<sequence length="49" mass="5284">MCRRNQAVSAILIALGLGLIVSCFFESVFLRLALGAVLAALGLLLPRRR</sequence>
<dbReference type="Proteomes" id="UP000886874">
    <property type="component" value="Unassembled WGS sequence"/>
</dbReference>
<keyword evidence="1" id="KW-1133">Transmembrane helix</keyword>
<reference evidence="2" key="2">
    <citation type="journal article" date="2021" name="PeerJ">
        <title>Extensive microbial diversity within the chicken gut microbiome revealed by metagenomics and culture.</title>
        <authorList>
            <person name="Gilroy R."/>
            <person name="Ravi A."/>
            <person name="Getino M."/>
            <person name="Pursley I."/>
            <person name="Horton D.L."/>
            <person name="Alikhan N.F."/>
            <person name="Baker D."/>
            <person name="Gharbi K."/>
            <person name="Hall N."/>
            <person name="Watson M."/>
            <person name="Adriaenssens E.M."/>
            <person name="Foster-Nyarko E."/>
            <person name="Jarju S."/>
            <person name="Secka A."/>
            <person name="Antonio M."/>
            <person name="Oren A."/>
            <person name="Chaudhuri R.R."/>
            <person name="La Ragione R."/>
            <person name="Hildebrand F."/>
            <person name="Pallen M.J."/>
        </authorList>
    </citation>
    <scope>NUCLEOTIDE SEQUENCE</scope>
    <source>
        <strain evidence="2">ChiSjej2B20-13462</strain>
    </source>
</reference>
<keyword evidence="1" id="KW-0812">Transmembrane</keyword>
<feature type="transmembrane region" description="Helical" evidence="1">
    <location>
        <begin position="28"/>
        <end position="45"/>
    </location>
</feature>
<reference evidence="2" key="1">
    <citation type="submission" date="2020-10" db="EMBL/GenBank/DDBJ databases">
        <authorList>
            <person name="Gilroy R."/>
        </authorList>
    </citation>
    <scope>NUCLEOTIDE SEQUENCE</scope>
    <source>
        <strain evidence="2">ChiSjej2B20-13462</strain>
    </source>
</reference>
<dbReference type="PROSITE" id="PS51257">
    <property type="entry name" value="PROKAR_LIPOPROTEIN"/>
    <property type="match status" value="1"/>
</dbReference>
<organism evidence="2 3">
    <name type="scientific">Candidatus Avoscillospira stercorigallinarum</name>
    <dbReference type="NCBI Taxonomy" id="2840708"/>
    <lineage>
        <taxon>Bacteria</taxon>
        <taxon>Bacillati</taxon>
        <taxon>Bacillota</taxon>
        <taxon>Clostridia</taxon>
        <taxon>Eubacteriales</taxon>
        <taxon>Oscillospiraceae</taxon>
        <taxon>Oscillospiraceae incertae sedis</taxon>
        <taxon>Candidatus Avoscillospira</taxon>
    </lineage>
</organism>
<dbReference type="EMBL" id="DVFN01000110">
    <property type="protein sequence ID" value="HIQ70209.1"/>
    <property type="molecule type" value="Genomic_DNA"/>
</dbReference>
<keyword evidence="1" id="KW-0472">Membrane</keyword>
<accession>A0A9D0Z746</accession>
<proteinExistence type="predicted"/>